<gene>
    <name evidence="2" type="ORF">EZS28_000168</name>
</gene>
<dbReference type="Proteomes" id="UP000324800">
    <property type="component" value="Unassembled WGS sequence"/>
</dbReference>
<dbReference type="AlphaFoldDB" id="A0A5J4XBV7"/>
<evidence type="ECO:0000256" key="1">
    <source>
        <dbReference type="SAM" id="MobiDB-lite"/>
    </source>
</evidence>
<organism evidence="2 3">
    <name type="scientific">Streblomastix strix</name>
    <dbReference type="NCBI Taxonomy" id="222440"/>
    <lineage>
        <taxon>Eukaryota</taxon>
        <taxon>Metamonada</taxon>
        <taxon>Preaxostyla</taxon>
        <taxon>Oxymonadida</taxon>
        <taxon>Streblomastigidae</taxon>
        <taxon>Streblomastix</taxon>
    </lineage>
</organism>
<feature type="region of interest" description="Disordered" evidence="1">
    <location>
        <begin position="220"/>
        <end position="250"/>
    </location>
</feature>
<feature type="compositionally biased region" description="Polar residues" evidence="1">
    <location>
        <begin position="239"/>
        <end position="249"/>
    </location>
</feature>
<protein>
    <submittedName>
        <fullName evidence="2">Uncharacterized protein</fullName>
    </submittedName>
</protein>
<feature type="compositionally biased region" description="Low complexity" evidence="1">
    <location>
        <begin position="220"/>
        <end position="230"/>
    </location>
</feature>
<dbReference type="InterPro" id="IPR016024">
    <property type="entry name" value="ARM-type_fold"/>
</dbReference>
<dbReference type="EMBL" id="SNRW01000012">
    <property type="protein sequence ID" value="KAA6404306.1"/>
    <property type="molecule type" value="Genomic_DNA"/>
</dbReference>
<sequence length="851" mass="99084">MSKVNSTNQSSEINNEQDDIPREAQIALLVNDLHSSNIEKLNKASQKAVNMILQDSNCTSSTIDLIRTVMISSLTKSIEQSNVVIKVLITLIKKSSQFRVSIMKSGFVDSAINDLGNFRTEEQIQLNILDIIIHLINSGVNPEDFRDILHILIKKEEDKRQGKQQISQKASLILDTLERKGVRYEPAPDEYDINFEQMEQEEQEEEEEEEYWREKKYKEQVNMNNKNNNKSKQKVEGKQVQNKSGQDNENYFKDHEDEIMKQLKKQKEWFQMQELDSKRSDSIELINPAGEIDLVTNSTVLSLEQKIFILLQLLSKIQTMNNKNLKPLLDFKLFTSLKKGIGNCTTLIQTHVLVVLEIICLRASQMFEMIIDDANNVAKTVYLDVMHFAGLFGSVRELVQKQETNSGNLSPYVSIQLVRIYLLMIFGELQVSPLRKTCANVIRKSLNAIVEKLKCYNQLQEQEQQDIIASCLETFKCFKFLSQDKMNNALDYFVKEVKLHEYISPFLHLNCMALKCTRNIAIPIDQFSIQFHSQVFGMFERLIVYNEVRVHLMEKHGIFANVAPMLASFLQSSSFHGQQENNKEVQLSSTSISFDVISELIPFIHTFLDNNRDGSEIASFTPEFLTSMLKIMKYKRNEYVRNDQHYNFDNQKPYNFRRQSIQCLGCIIQQGGIECQQKLITDGFIREISDVFGSSSGEIFNRVIEEAIIILTNFYYGFCNGRLLFQKQPEMKKQSDELIEEFGIIEECECHLYRRKRNQWGHVRFRAKKLKFLIDNNYMDPKNVKFQHFILHGIMDEEESEDEDDQFHIGVGYDPDYGINQLSDEQYWNLMHGGGQMFNQQDDYEDNEDYY</sequence>
<dbReference type="SUPFAM" id="SSF48371">
    <property type="entry name" value="ARM repeat"/>
    <property type="match status" value="1"/>
</dbReference>
<reference evidence="2 3" key="1">
    <citation type="submission" date="2019-03" db="EMBL/GenBank/DDBJ databases">
        <title>Single cell metagenomics reveals metabolic interactions within the superorganism composed of flagellate Streblomastix strix and complex community of Bacteroidetes bacteria on its surface.</title>
        <authorList>
            <person name="Treitli S.C."/>
            <person name="Kolisko M."/>
            <person name="Husnik F."/>
            <person name="Keeling P."/>
            <person name="Hampl V."/>
        </authorList>
    </citation>
    <scope>NUCLEOTIDE SEQUENCE [LARGE SCALE GENOMIC DNA]</scope>
    <source>
        <strain evidence="2">ST1C</strain>
    </source>
</reference>
<proteinExistence type="predicted"/>
<evidence type="ECO:0000313" key="3">
    <source>
        <dbReference type="Proteomes" id="UP000324800"/>
    </source>
</evidence>
<evidence type="ECO:0000313" key="2">
    <source>
        <dbReference type="EMBL" id="KAA6404306.1"/>
    </source>
</evidence>
<accession>A0A5J4XBV7</accession>
<comment type="caution">
    <text evidence="2">The sequence shown here is derived from an EMBL/GenBank/DDBJ whole genome shotgun (WGS) entry which is preliminary data.</text>
</comment>
<name>A0A5J4XBV7_9EUKA</name>